<dbReference type="PANTHER" id="PTHR23280:SF27">
    <property type="entry name" value="TYROSINE-PROTEIN PHOSPHATASE NON-RECEPTOR TYPE"/>
    <property type="match status" value="1"/>
</dbReference>
<dbReference type="GO" id="GO:0005856">
    <property type="term" value="C:cytoskeleton"/>
    <property type="evidence" value="ECO:0007669"/>
    <property type="project" value="TreeGrafter"/>
</dbReference>
<evidence type="ECO:0000259" key="1">
    <source>
        <dbReference type="PROSITE" id="PS50057"/>
    </source>
</evidence>
<dbReference type="InterPro" id="IPR035963">
    <property type="entry name" value="FERM_2"/>
</dbReference>
<dbReference type="Proteomes" id="UP000728185">
    <property type="component" value="Unassembled WGS sequence"/>
</dbReference>
<dbReference type="Gene3D" id="1.20.80.60">
    <property type="match status" value="1"/>
</dbReference>
<dbReference type="Pfam" id="PF00373">
    <property type="entry name" value="FERM_M"/>
    <property type="match status" value="1"/>
</dbReference>
<dbReference type="InterPro" id="IPR000299">
    <property type="entry name" value="FERM_domain"/>
</dbReference>
<protein>
    <submittedName>
        <fullName evidence="2">FERM and FERM central and FERM adjacent (FA) domain containing protein</fullName>
    </submittedName>
</protein>
<dbReference type="CDD" id="cd14473">
    <property type="entry name" value="FERM_B-lobe"/>
    <property type="match status" value="1"/>
</dbReference>
<dbReference type="PROSITE" id="PS50057">
    <property type="entry name" value="FERM_3"/>
    <property type="match status" value="1"/>
</dbReference>
<comment type="caution">
    <text evidence="2">The sequence shown here is derived from an EMBL/GenBank/DDBJ whole genome shotgun (WGS) entry which is preliminary data.</text>
</comment>
<evidence type="ECO:0000313" key="3">
    <source>
        <dbReference type="Proteomes" id="UP000728185"/>
    </source>
</evidence>
<name>A0A8E0VE35_9TREM</name>
<proteinExistence type="predicted"/>
<dbReference type="AlphaFoldDB" id="A0A8E0VE35"/>
<keyword evidence="3" id="KW-1185">Reference proteome</keyword>
<sequence length="88" mass="10279">MPESLIAISFRTSADPPFTFSFRVKFYVPNPICLHEEYTRYQFFLQIRKDILEGRLPVPKSSACHLAGLALQCKFIHLPMRHCLLRIL</sequence>
<dbReference type="SUPFAM" id="SSF47031">
    <property type="entry name" value="Second domain of FERM"/>
    <property type="match status" value="1"/>
</dbReference>
<reference evidence="2" key="1">
    <citation type="submission" date="2019-05" db="EMBL/GenBank/DDBJ databases">
        <title>Annotation for the trematode Fasciolopsis buski.</title>
        <authorList>
            <person name="Choi Y.-J."/>
        </authorList>
    </citation>
    <scope>NUCLEOTIDE SEQUENCE</scope>
    <source>
        <strain evidence="2">HT</strain>
        <tissue evidence="2">Whole worm</tissue>
    </source>
</reference>
<dbReference type="InterPro" id="IPR019748">
    <property type="entry name" value="FERM_central"/>
</dbReference>
<dbReference type="OrthoDB" id="5854685at2759"/>
<gene>
    <name evidence="2" type="ORF">FBUS_07916</name>
</gene>
<organism evidence="2 3">
    <name type="scientific">Fasciolopsis buskii</name>
    <dbReference type="NCBI Taxonomy" id="27845"/>
    <lineage>
        <taxon>Eukaryota</taxon>
        <taxon>Metazoa</taxon>
        <taxon>Spiralia</taxon>
        <taxon>Lophotrochozoa</taxon>
        <taxon>Platyhelminthes</taxon>
        <taxon>Trematoda</taxon>
        <taxon>Digenea</taxon>
        <taxon>Plagiorchiida</taxon>
        <taxon>Echinostomata</taxon>
        <taxon>Echinostomatoidea</taxon>
        <taxon>Fasciolidae</taxon>
        <taxon>Fasciolopsis</taxon>
    </lineage>
</organism>
<dbReference type="EMBL" id="LUCM01008768">
    <property type="protein sequence ID" value="KAA0187926.1"/>
    <property type="molecule type" value="Genomic_DNA"/>
</dbReference>
<evidence type="ECO:0000313" key="2">
    <source>
        <dbReference type="EMBL" id="KAA0187926.1"/>
    </source>
</evidence>
<dbReference type="GO" id="GO:0031032">
    <property type="term" value="P:actomyosin structure organization"/>
    <property type="evidence" value="ECO:0007669"/>
    <property type="project" value="TreeGrafter"/>
</dbReference>
<feature type="domain" description="FERM" evidence="1">
    <location>
        <begin position="1"/>
        <end position="88"/>
    </location>
</feature>
<accession>A0A8E0VE35</accession>
<dbReference type="PANTHER" id="PTHR23280">
    <property type="entry name" value="4.1 G PROTEIN"/>
    <property type="match status" value="1"/>
</dbReference>